<dbReference type="EMBL" id="CABEEZ010000072">
    <property type="protein sequence ID" value="VTR33426.1"/>
    <property type="molecule type" value="Genomic_DNA"/>
</dbReference>
<feature type="domain" description="EAL" evidence="1">
    <location>
        <begin position="1"/>
        <end position="45"/>
    </location>
</feature>
<dbReference type="InterPro" id="IPR001633">
    <property type="entry name" value="EAL_dom"/>
</dbReference>
<dbReference type="EC" id="3.1.4.52" evidence="2"/>
<reference evidence="2" key="1">
    <citation type="submission" date="2019-05" db="EMBL/GenBank/DDBJ databases">
        <authorList>
            <consortium name="Pathogen Informatics"/>
        </authorList>
    </citation>
    <scope>NUCLEOTIDE SEQUENCE [LARGE SCALE GENOMIC DNA]</scope>
    <source>
        <strain evidence="2">NCTC12965</strain>
    </source>
</reference>
<keyword evidence="2" id="KW-0378">Hydrolase</keyword>
<dbReference type="GO" id="GO:0071111">
    <property type="term" value="F:cyclic-guanylate-specific phosphodiesterase activity"/>
    <property type="evidence" value="ECO:0007669"/>
    <property type="project" value="UniProtKB-EC"/>
</dbReference>
<dbReference type="InterPro" id="IPR035919">
    <property type="entry name" value="EAL_sf"/>
</dbReference>
<dbReference type="AlphaFoldDB" id="A0A4U9UJC6"/>
<proteinExistence type="predicted"/>
<name>A0A4U9UJC6_SERFO</name>
<dbReference type="Gene3D" id="3.20.20.450">
    <property type="entry name" value="EAL domain"/>
    <property type="match status" value="1"/>
</dbReference>
<gene>
    <name evidence="2" type="primary">yfgF_4</name>
    <name evidence="2" type="ORF">NCTC12965_03501</name>
</gene>
<evidence type="ECO:0000259" key="1">
    <source>
        <dbReference type="PROSITE" id="PS50883"/>
    </source>
</evidence>
<sequence length="45" mass="5324">MMKGNVIPPNEFLPVVHEFGLAYQLDMWVLRQTLQFMQAPSRRYA</sequence>
<accession>A0A4U9UJC6</accession>
<dbReference type="SUPFAM" id="SSF141868">
    <property type="entry name" value="EAL domain-like"/>
    <property type="match status" value="1"/>
</dbReference>
<dbReference type="PROSITE" id="PS50883">
    <property type="entry name" value="EAL"/>
    <property type="match status" value="1"/>
</dbReference>
<evidence type="ECO:0000313" key="2">
    <source>
        <dbReference type="EMBL" id="VTR33426.1"/>
    </source>
</evidence>
<protein>
    <submittedName>
        <fullName evidence="2">Cyclic di-GMP phosphodiesterase YfgF</fullName>
        <ecNumber evidence="2">3.1.4.52</ecNumber>
    </submittedName>
</protein>
<organism evidence="2">
    <name type="scientific">Serratia fonticola</name>
    <dbReference type="NCBI Taxonomy" id="47917"/>
    <lineage>
        <taxon>Bacteria</taxon>
        <taxon>Pseudomonadati</taxon>
        <taxon>Pseudomonadota</taxon>
        <taxon>Gammaproteobacteria</taxon>
        <taxon>Enterobacterales</taxon>
        <taxon>Yersiniaceae</taxon>
        <taxon>Serratia</taxon>
    </lineage>
</organism>